<name>A0AB39KTH0_9CAUL</name>
<evidence type="ECO:0000256" key="4">
    <source>
        <dbReference type="ARBA" id="ARBA00022989"/>
    </source>
</evidence>
<feature type="transmembrane region" description="Helical" evidence="7">
    <location>
        <begin position="35"/>
        <end position="52"/>
    </location>
</feature>
<protein>
    <submittedName>
        <fullName evidence="9">FUSC family protein</fullName>
    </submittedName>
</protein>
<keyword evidence="4 7" id="KW-1133">Transmembrane helix</keyword>
<comment type="subcellular location">
    <subcellularLocation>
        <location evidence="1">Cell membrane</location>
        <topology evidence="1">Multi-pass membrane protein</topology>
    </subcellularLocation>
</comment>
<evidence type="ECO:0000256" key="3">
    <source>
        <dbReference type="ARBA" id="ARBA00022692"/>
    </source>
</evidence>
<dbReference type="RefSeq" id="WP_369059699.1">
    <property type="nucleotide sequence ID" value="NZ_CP158375.1"/>
</dbReference>
<dbReference type="PANTHER" id="PTHR30509">
    <property type="entry name" value="P-HYDROXYBENZOIC ACID EFFLUX PUMP SUBUNIT-RELATED"/>
    <property type="match status" value="1"/>
</dbReference>
<evidence type="ECO:0000256" key="2">
    <source>
        <dbReference type="ARBA" id="ARBA00022475"/>
    </source>
</evidence>
<evidence type="ECO:0000256" key="7">
    <source>
        <dbReference type="SAM" id="Phobius"/>
    </source>
</evidence>
<keyword evidence="3 7" id="KW-0812">Transmembrane</keyword>
<dbReference type="Pfam" id="PF13515">
    <property type="entry name" value="FUSC_2"/>
    <property type="match status" value="1"/>
</dbReference>
<gene>
    <name evidence="9" type="ORF">ABOZ73_19165</name>
</gene>
<reference evidence="9" key="1">
    <citation type="submission" date="2024-06" db="EMBL/GenBank/DDBJ databases">
        <title>Caulobacter inopinatus, sp. nov.</title>
        <authorList>
            <person name="Donachie S.P."/>
        </authorList>
    </citation>
    <scope>NUCLEOTIDE SEQUENCE</scope>
    <source>
        <strain evidence="9">73W</strain>
    </source>
</reference>
<dbReference type="GO" id="GO:0005886">
    <property type="term" value="C:plasma membrane"/>
    <property type="evidence" value="ECO:0007669"/>
    <property type="project" value="UniProtKB-SubCell"/>
</dbReference>
<evidence type="ECO:0000313" key="9">
    <source>
        <dbReference type="EMBL" id="XDO96852.1"/>
    </source>
</evidence>
<evidence type="ECO:0000256" key="1">
    <source>
        <dbReference type="ARBA" id="ARBA00004651"/>
    </source>
</evidence>
<evidence type="ECO:0000256" key="6">
    <source>
        <dbReference type="ARBA" id="ARBA00043993"/>
    </source>
</evidence>
<keyword evidence="5 7" id="KW-0472">Membrane</keyword>
<sequence length="382" mass="40609">MVRVSRTEAQSWGLAALSRRAMAAAAAKRSDLRHAIRVTAAVGVSFALATALQLPQGFWAVFTAVIVVQTSIGGTITATMDRLTGTVVGGLIGAVAAYLKALFGLDAGLVLCGVTAVTAFAAAGRPKLKVAPITAVIVVIATPHDLGPWHAAFYRVAEILVGGLVGVAATLFIFPAPAHRLVVSRLTTAMNKLAQVLELYAGILKGESHKEDVDEAHRDLREVIGKIETAVTEAQRETDSHLPGRHTPERAPRVLWRVRNDTVTVERALGAVQESPALNRLRPSAICLIEAQIKRLKNCAEAAETHKVVERGTLLQHQAEFEATLQLLRDERVTVSLSADAAAGLFGLVFALSSLTDNLEDLADVVDEFSRPSAQATPEAVP</sequence>
<organism evidence="9">
    <name type="scientific">Caulobacter sp. 73W</name>
    <dbReference type="NCBI Taxonomy" id="3161137"/>
    <lineage>
        <taxon>Bacteria</taxon>
        <taxon>Pseudomonadati</taxon>
        <taxon>Pseudomonadota</taxon>
        <taxon>Alphaproteobacteria</taxon>
        <taxon>Caulobacterales</taxon>
        <taxon>Caulobacteraceae</taxon>
        <taxon>Caulobacter</taxon>
    </lineage>
</organism>
<dbReference type="InterPro" id="IPR049453">
    <property type="entry name" value="Memb_transporter_dom"/>
</dbReference>
<dbReference type="EMBL" id="CP158375">
    <property type="protein sequence ID" value="XDO96852.1"/>
    <property type="molecule type" value="Genomic_DNA"/>
</dbReference>
<evidence type="ECO:0000256" key="5">
    <source>
        <dbReference type="ARBA" id="ARBA00023136"/>
    </source>
</evidence>
<dbReference type="PANTHER" id="PTHR30509:SF9">
    <property type="entry name" value="MULTIDRUG RESISTANCE PROTEIN MDTO"/>
    <property type="match status" value="1"/>
</dbReference>
<dbReference type="AlphaFoldDB" id="A0AB39KTH0"/>
<proteinExistence type="inferred from homology"/>
<feature type="transmembrane region" description="Helical" evidence="7">
    <location>
        <begin position="58"/>
        <end position="76"/>
    </location>
</feature>
<keyword evidence="2" id="KW-1003">Cell membrane</keyword>
<evidence type="ECO:0000259" key="8">
    <source>
        <dbReference type="Pfam" id="PF13515"/>
    </source>
</evidence>
<feature type="transmembrane region" description="Helical" evidence="7">
    <location>
        <begin position="107"/>
        <end position="123"/>
    </location>
</feature>
<comment type="similarity">
    <text evidence="6">Belongs to the YccS/YhfK family.</text>
</comment>
<accession>A0AB39KTH0</accession>
<feature type="domain" description="Integral membrane bound transporter" evidence="8">
    <location>
        <begin position="45"/>
        <end position="168"/>
    </location>
</feature>
<feature type="transmembrane region" description="Helical" evidence="7">
    <location>
        <begin position="152"/>
        <end position="174"/>
    </location>
</feature>